<evidence type="ECO:0008006" key="4">
    <source>
        <dbReference type="Google" id="ProtNLM"/>
    </source>
</evidence>
<name>A0ABY2GPR6_9HYPO</name>
<accession>A0ABY2GPR6</accession>
<feature type="compositionally biased region" description="Polar residues" evidence="1">
    <location>
        <begin position="96"/>
        <end position="109"/>
    </location>
</feature>
<dbReference type="GeneID" id="300582067"/>
<dbReference type="EMBL" id="PPTA01000028">
    <property type="protein sequence ID" value="TFA97678.1"/>
    <property type="molecule type" value="Genomic_DNA"/>
</dbReference>
<gene>
    <name evidence="2" type="ORF">CCMA1212_010579</name>
</gene>
<evidence type="ECO:0000313" key="2">
    <source>
        <dbReference type="EMBL" id="TFA97678.1"/>
    </source>
</evidence>
<keyword evidence="3" id="KW-1185">Reference proteome</keyword>
<evidence type="ECO:0000313" key="3">
    <source>
        <dbReference type="Proteomes" id="UP001642720"/>
    </source>
</evidence>
<protein>
    <recommendedName>
        <fullName evidence="4">N-acetyltransferase domain-containing protein</fullName>
    </recommendedName>
</protein>
<evidence type="ECO:0000256" key="1">
    <source>
        <dbReference type="SAM" id="MobiDB-lite"/>
    </source>
</evidence>
<feature type="region of interest" description="Disordered" evidence="1">
    <location>
        <begin position="40"/>
        <end position="195"/>
    </location>
</feature>
<dbReference type="CDD" id="cd04301">
    <property type="entry name" value="NAT_SF"/>
    <property type="match status" value="1"/>
</dbReference>
<feature type="compositionally biased region" description="Polar residues" evidence="1">
    <location>
        <begin position="185"/>
        <end position="195"/>
    </location>
</feature>
<dbReference type="Gene3D" id="3.40.630.30">
    <property type="match status" value="1"/>
</dbReference>
<proteinExistence type="predicted"/>
<comment type="caution">
    <text evidence="2">The sequence shown here is derived from an EMBL/GenBank/DDBJ whole genome shotgun (WGS) entry which is preliminary data.</text>
</comment>
<dbReference type="Proteomes" id="UP001642720">
    <property type="component" value="Unassembled WGS sequence"/>
</dbReference>
<dbReference type="SUPFAM" id="SSF55729">
    <property type="entry name" value="Acyl-CoA N-acyltransferases (Nat)"/>
    <property type="match status" value="1"/>
</dbReference>
<feature type="compositionally biased region" description="Polar residues" evidence="1">
    <location>
        <begin position="80"/>
        <end position="89"/>
    </location>
</feature>
<organism evidence="2 3">
    <name type="scientific">Trichoderma ghanense</name>
    <dbReference type="NCBI Taxonomy" id="65468"/>
    <lineage>
        <taxon>Eukaryota</taxon>
        <taxon>Fungi</taxon>
        <taxon>Dikarya</taxon>
        <taxon>Ascomycota</taxon>
        <taxon>Pezizomycotina</taxon>
        <taxon>Sordariomycetes</taxon>
        <taxon>Hypocreomycetidae</taxon>
        <taxon>Hypocreales</taxon>
        <taxon>Hypocreaceae</taxon>
        <taxon>Trichoderma</taxon>
    </lineage>
</organism>
<reference evidence="2 3" key="1">
    <citation type="submission" date="2018-01" db="EMBL/GenBank/DDBJ databases">
        <title>Genome characterization of the sugarcane-associated fungus Trichoderma ghanense CCMA-1212 and their application in lignocelulose bioconversion.</title>
        <authorList>
            <person name="Steindorff A.S."/>
            <person name="Mendes T.D."/>
            <person name="Vilela E.S.D."/>
            <person name="Rodrigues D.S."/>
            <person name="Formighieri E.F."/>
            <person name="Melo I.S."/>
            <person name="Favaro L.C.L."/>
        </authorList>
    </citation>
    <scope>NUCLEOTIDE SEQUENCE [LARGE SCALE GENOMIC DNA]</scope>
    <source>
        <strain evidence="2 3">CCMA-1212</strain>
    </source>
</reference>
<dbReference type="RefSeq" id="XP_073553880.1">
    <property type="nucleotide sequence ID" value="XM_073707617.1"/>
</dbReference>
<dbReference type="InterPro" id="IPR016181">
    <property type="entry name" value="Acyl_CoA_acyltransferase"/>
</dbReference>
<sequence length="570" mass="63829">MNLTPKSERVGPASVDDGKVTGRFTALKEWLYRDPISPKALQMPVTPKSPDFPKASESPTLSKHVAIKDSVAIITEHPSSDQTRTSTEASVRITEDPTTQHSATGISETTHQDQEAAFNSSEGGAKISESPSPDLEPESQAREPMNTPEDMPVDSSQRTDGFAEFEEQSRRSRASWDISDGLSDGGNQDQPQQYTVSDGINMSRTMLWLQLTSEPPALVPSLASLGGIHHYTRDIDTETGYFLPEIVYPDTLKTLHEGPSRDQRDIAWRQANMTAELQINREIRSRELLALKLKSQIQPQLEPVAVKRAATPSADCVVRPATPHDFAAIAAIINMESRTKGIPQVMEWKEVTAADVQKIYDSCRDNMRPFVVATTTDDALLDLAKWPVDSARVYQSYLAFRAAQAKAPQEVFGFAYVMEARVGMLGSPCPGSRHTGQVKVIVHPDHRGKLYGSALLDRILVCTAPFHRRVLDYDWRCENPSSVYEENPVFNRRSYAWIYIETFCDGREDPALKQATKFLEKFEFQEACYLRCAVKTDRYYDSQWLDLVLWAREAQPRSNIADLLPGAQNM</sequence>